<dbReference type="Proteomes" id="UP000005337">
    <property type="component" value="Unassembled WGS sequence"/>
</dbReference>
<accession>B1BW47</accession>
<dbReference type="AlphaFoldDB" id="B1BW47"/>
<protein>
    <submittedName>
        <fullName evidence="1">Uncharacterized protein</fullName>
    </submittedName>
</protein>
<reference evidence="1 2" key="1">
    <citation type="submission" date="2007-07" db="EMBL/GenBank/DDBJ databases">
        <title>Annotation of Clostridium perfringens E str. JGS1987.</title>
        <authorList>
            <person name="Paulsen I."/>
            <person name="Sebastian Y."/>
        </authorList>
    </citation>
    <scope>NUCLEOTIDE SEQUENCE [LARGE SCALE GENOMIC DNA]</scope>
    <source>
        <strain evidence="2">E str. JGS1987</strain>
    </source>
</reference>
<dbReference type="EMBL" id="ABDW01000029">
    <property type="protein sequence ID" value="EDT14114.1"/>
    <property type="molecule type" value="Genomic_DNA"/>
</dbReference>
<name>B1BW47_CLOPF</name>
<comment type="caution">
    <text evidence="1">The sequence shown here is derived from an EMBL/GenBank/DDBJ whole genome shotgun (WGS) entry which is preliminary data.</text>
</comment>
<sequence>MNNKMTIFYSKFTGNIEGVFSGEVNYDVFVDREEDVKAYCIRKVANFDGQFLATFFNYKINLETNKVEIKNQVNITL</sequence>
<dbReference type="RefSeq" id="WP_003465321.1">
    <property type="nucleotide sequence ID" value="NZ_ABDW01000029.1"/>
</dbReference>
<evidence type="ECO:0000313" key="2">
    <source>
        <dbReference type="Proteomes" id="UP000005337"/>
    </source>
</evidence>
<gene>
    <name evidence="1" type="ORF">AC3_2284</name>
</gene>
<organism evidence="1 2">
    <name type="scientific">Clostridium perfringens E str. JGS1987</name>
    <dbReference type="NCBI Taxonomy" id="451755"/>
    <lineage>
        <taxon>Bacteria</taxon>
        <taxon>Bacillati</taxon>
        <taxon>Bacillota</taxon>
        <taxon>Clostridia</taxon>
        <taxon>Eubacteriales</taxon>
        <taxon>Clostridiaceae</taxon>
        <taxon>Clostridium</taxon>
    </lineage>
</organism>
<proteinExistence type="predicted"/>
<evidence type="ECO:0000313" key="1">
    <source>
        <dbReference type="EMBL" id="EDT14114.1"/>
    </source>
</evidence>